<reference evidence="1 2" key="2">
    <citation type="submission" date="2009-02" db="EMBL/GenBank/DDBJ databases">
        <title>Draft genome sequence of Blautia hydrogenotrophica DSM 10507 (Ruminococcus hydrogenotrophicus DSM 10507).</title>
        <authorList>
            <person name="Sudarsanam P."/>
            <person name="Ley R."/>
            <person name="Guruge J."/>
            <person name="Turnbaugh P.J."/>
            <person name="Mahowald M."/>
            <person name="Liep D."/>
            <person name="Gordon J."/>
        </authorList>
    </citation>
    <scope>NUCLEOTIDE SEQUENCE [LARGE SCALE GENOMIC DNA]</scope>
    <source>
        <strain evidence="2">DSM 10507 / JCM 14656 / S5a33</strain>
    </source>
</reference>
<evidence type="ECO:0000313" key="1">
    <source>
        <dbReference type="EMBL" id="EEG48574.1"/>
    </source>
</evidence>
<organism evidence="1 2">
    <name type="scientific">Blautia hydrogenotrophica (strain DSM 10507 / JCM 14656 / S5a33)</name>
    <name type="common">Ruminococcus hydrogenotrophicus</name>
    <dbReference type="NCBI Taxonomy" id="476272"/>
    <lineage>
        <taxon>Bacteria</taxon>
        <taxon>Bacillati</taxon>
        <taxon>Bacillota</taxon>
        <taxon>Clostridia</taxon>
        <taxon>Lachnospirales</taxon>
        <taxon>Lachnospiraceae</taxon>
        <taxon>Blautia</taxon>
    </lineage>
</organism>
<dbReference type="Proteomes" id="UP000003100">
    <property type="component" value="Unassembled WGS sequence"/>
</dbReference>
<name>C0CNR9_BLAHS</name>
<proteinExistence type="predicted"/>
<dbReference type="EMBL" id="ACBZ01000137">
    <property type="protein sequence ID" value="EEG48574.1"/>
    <property type="molecule type" value="Genomic_DNA"/>
</dbReference>
<gene>
    <name evidence="1" type="ORF">RUMHYD_02512</name>
</gene>
<comment type="caution">
    <text evidence="1">The sequence shown here is derived from an EMBL/GenBank/DDBJ whole genome shotgun (WGS) entry which is preliminary data.</text>
</comment>
<dbReference type="PATRIC" id="fig|476272.21.peg.648"/>
<evidence type="ECO:0000313" key="2">
    <source>
        <dbReference type="Proteomes" id="UP000003100"/>
    </source>
</evidence>
<accession>C0CNR9</accession>
<sequence>MSGRPGKQACRPPSRCPGAYTVKCLCSVFIVPNRGIEFSKIP</sequence>
<dbReference type="HOGENOM" id="CLU_3247958_0_0_9"/>
<reference evidence="1 2" key="1">
    <citation type="submission" date="2009-01" db="EMBL/GenBank/DDBJ databases">
        <authorList>
            <person name="Fulton L."/>
            <person name="Clifton S."/>
            <person name="Fulton B."/>
            <person name="Xu J."/>
            <person name="Minx P."/>
            <person name="Pepin K.H."/>
            <person name="Johnson M."/>
            <person name="Bhonagiri V."/>
            <person name="Nash W.E."/>
            <person name="Mardis E.R."/>
            <person name="Wilson R.K."/>
        </authorList>
    </citation>
    <scope>NUCLEOTIDE SEQUENCE [LARGE SCALE GENOMIC DNA]</scope>
    <source>
        <strain evidence="2">DSM 10507 / JCM 14656 / S5a33</strain>
    </source>
</reference>
<protein>
    <submittedName>
        <fullName evidence="1">Uncharacterized protein</fullName>
    </submittedName>
</protein>
<dbReference type="AlphaFoldDB" id="C0CNR9"/>
<keyword evidence="2" id="KW-1185">Reference proteome</keyword>